<gene>
    <name evidence="2" type="ORF">GMARGA_LOCUS41038</name>
</gene>
<keyword evidence="3" id="KW-1185">Reference proteome</keyword>
<organism evidence="2 3">
    <name type="scientific">Gigaspora margarita</name>
    <dbReference type="NCBI Taxonomy" id="4874"/>
    <lineage>
        <taxon>Eukaryota</taxon>
        <taxon>Fungi</taxon>
        <taxon>Fungi incertae sedis</taxon>
        <taxon>Mucoromycota</taxon>
        <taxon>Glomeromycotina</taxon>
        <taxon>Glomeromycetes</taxon>
        <taxon>Diversisporales</taxon>
        <taxon>Gigasporaceae</taxon>
        <taxon>Gigaspora</taxon>
    </lineage>
</organism>
<reference evidence="2 3" key="1">
    <citation type="submission" date="2021-06" db="EMBL/GenBank/DDBJ databases">
        <authorList>
            <person name="Kallberg Y."/>
            <person name="Tangrot J."/>
            <person name="Rosling A."/>
        </authorList>
    </citation>
    <scope>NUCLEOTIDE SEQUENCE [LARGE SCALE GENOMIC DNA]</scope>
    <source>
        <strain evidence="2 3">120-4 pot B 10/14</strain>
    </source>
</reference>
<protein>
    <submittedName>
        <fullName evidence="2">30475_t:CDS:1</fullName>
    </submittedName>
</protein>
<dbReference type="Proteomes" id="UP000789901">
    <property type="component" value="Unassembled WGS sequence"/>
</dbReference>
<evidence type="ECO:0000256" key="1">
    <source>
        <dbReference type="SAM" id="Phobius"/>
    </source>
</evidence>
<evidence type="ECO:0000313" key="3">
    <source>
        <dbReference type="Proteomes" id="UP000789901"/>
    </source>
</evidence>
<keyword evidence="1" id="KW-0812">Transmembrane</keyword>
<evidence type="ECO:0000313" key="2">
    <source>
        <dbReference type="EMBL" id="CAG8852047.1"/>
    </source>
</evidence>
<keyword evidence="1" id="KW-1133">Transmembrane helix</keyword>
<keyword evidence="1" id="KW-0472">Membrane</keyword>
<dbReference type="EMBL" id="CAJVQB010109423">
    <property type="protein sequence ID" value="CAG8852047.1"/>
    <property type="molecule type" value="Genomic_DNA"/>
</dbReference>
<feature type="non-terminal residue" evidence="2">
    <location>
        <position position="1"/>
    </location>
</feature>
<proteinExistence type="predicted"/>
<comment type="caution">
    <text evidence="2">The sequence shown here is derived from an EMBL/GenBank/DDBJ whole genome shotgun (WGS) entry which is preliminary data.</text>
</comment>
<accession>A0ABN7XAQ8</accession>
<feature type="transmembrane region" description="Helical" evidence="1">
    <location>
        <begin position="60"/>
        <end position="79"/>
    </location>
</feature>
<feature type="non-terminal residue" evidence="2">
    <location>
        <position position="119"/>
    </location>
</feature>
<sequence length="119" mass="13594">LQILLTKVKEARSFNDLKKINGIICETFKESALLCGFLENDDSHHQYMAKAQQFQMLSQLHALFAMLLIFANIADISMLEDFAYTSIPNGQHLIQATLQHLNALLRRHSKTISNYNLSE</sequence>
<name>A0ABN7XAQ8_GIGMA</name>